<dbReference type="Proteomes" id="UP000324222">
    <property type="component" value="Unassembled WGS sequence"/>
</dbReference>
<evidence type="ECO:0000313" key="2">
    <source>
        <dbReference type="EMBL" id="MPC33764.1"/>
    </source>
</evidence>
<organism evidence="2 3">
    <name type="scientific">Portunus trituberculatus</name>
    <name type="common">Swimming crab</name>
    <name type="synonym">Neptunus trituberculatus</name>
    <dbReference type="NCBI Taxonomy" id="210409"/>
    <lineage>
        <taxon>Eukaryota</taxon>
        <taxon>Metazoa</taxon>
        <taxon>Ecdysozoa</taxon>
        <taxon>Arthropoda</taxon>
        <taxon>Crustacea</taxon>
        <taxon>Multicrustacea</taxon>
        <taxon>Malacostraca</taxon>
        <taxon>Eumalacostraca</taxon>
        <taxon>Eucarida</taxon>
        <taxon>Decapoda</taxon>
        <taxon>Pleocyemata</taxon>
        <taxon>Brachyura</taxon>
        <taxon>Eubrachyura</taxon>
        <taxon>Portunoidea</taxon>
        <taxon>Portunidae</taxon>
        <taxon>Portuninae</taxon>
        <taxon>Portunus</taxon>
    </lineage>
</organism>
<dbReference type="AlphaFoldDB" id="A0A5B7EMY1"/>
<keyword evidence="3" id="KW-1185">Reference proteome</keyword>
<gene>
    <name evidence="2" type="ORF">E2C01_027126</name>
</gene>
<comment type="caution">
    <text evidence="2">The sequence shown here is derived from an EMBL/GenBank/DDBJ whole genome shotgun (WGS) entry which is preliminary data.</text>
</comment>
<name>A0A5B7EMY1_PORTR</name>
<keyword evidence="1" id="KW-0732">Signal</keyword>
<feature type="chain" id="PRO_5023103585" evidence="1">
    <location>
        <begin position="16"/>
        <end position="107"/>
    </location>
</feature>
<evidence type="ECO:0000256" key="1">
    <source>
        <dbReference type="SAM" id="SignalP"/>
    </source>
</evidence>
<protein>
    <submittedName>
        <fullName evidence="2">Uncharacterized protein</fullName>
    </submittedName>
</protein>
<reference evidence="2 3" key="1">
    <citation type="submission" date="2019-05" db="EMBL/GenBank/DDBJ databases">
        <title>Another draft genome of Portunus trituberculatus and its Hox gene families provides insights of decapod evolution.</title>
        <authorList>
            <person name="Jeong J.-H."/>
            <person name="Song I."/>
            <person name="Kim S."/>
            <person name="Choi T."/>
            <person name="Kim D."/>
            <person name="Ryu S."/>
            <person name="Kim W."/>
        </authorList>
    </citation>
    <scope>NUCLEOTIDE SEQUENCE [LARGE SCALE GENOMIC DNA]</scope>
    <source>
        <tissue evidence="2">Muscle</tissue>
    </source>
</reference>
<sequence length="107" mass="11122">MCHLVGVLWLGLARARRQAGRGVPAGRVWAAGKAGRGAARPKDHVIGMEGLFGSMGDVREQILPVGSVLRGGGWKLGRRGGGGGGAVVKRMGAGRMLREAMGDNYET</sequence>
<feature type="signal peptide" evidence="1">
    <location>
        <begin position="1"/>
        <end position="15"/>
    </location>
</feature>
<proteinExistence type="predicted"/>
<evidence type="ECO:0000313" key="3">
    <source>
        <dbReference type="Proteomes" id="UP000324222"/>
    </source>
</evidence>
<accession>A0A5B7EMY1</accession>
<dbReference type="EMBL" id="VSRR010002898">
    <property type="protein sequence ID" value="MPC33764.1"/>
    <property type="molecule type" value="Genomic_DNA"/>
</dbReference>